<evidence type="ECO:0000313" key="1">
    <source>
        <dbReference type="EMBL" id="KAG9449792.1"/>
    </source>
</evidence>
<comment type="caution">
    <text evidence="1">The sequence shown here is derived from an EMBL/GenBank/DDBJ whole genome shotgun (WGS) entry which is preliminary data.</text>
</comment>
<organism evidence="1 2">
    <name type="scientific">Aristolochia fimbriata</name>
    <name type="common">White veined hardy Dutchman's pipe vine</name>
    <dbReference type="NCBI Taxonomy" id="158543"/>
    <lineage>
        <taxon>Eukaryota</taxon>
        <taxon>Viridiplantae</taxon>
        <taxon>Streptophyta</taxon>
        <taxon>Embryophyta</taxon>
        <taxon>Tracheophyta</taxon>
        <taxon>Spermatophyta</taxon>
        <taxon>Magnoliopsida</taxon>
        <taxon>Magnoliidae</taxon>
        <taxon>Piperales</taxon>
        <taxon>Aristolochiaceae</taxon>
        <taxon>Aristolochia</taxon>
    </lineage>
</organism>
<gene>
    <name evidence="1" type="ORF">H6P81_009757</name>
</gene>
<proteinExistence type="predicted"/>
<keyword evidence="2" id="KW-1185">Reference proteome</keyword>
<evidence type="ECO:0000313" key="2">
    <source>
        <dbReference type="Proteomes" id="UP000825729"/>
    </source>
</evidence>
<dbReference type="EMBL" id="JAINDJ010000004">
    <property type="protein sequence ID" value="KAG9449792.1"/>
    <property type="molecule type" value="Genomic_DNA"/>
</dbReference>
<dbReference type="Proteomes" id="UP000825729">
    <property type="component" value="Unassembled WGS sequence"/>
</dbReference>
<sequence>MVLLLFNLAQSPDCEADIKTVRYLVLNLTQSPGLAWSPGGYELLFLVTTLIRSSGCRQMAFRYRARMNLVVIVVSMARSPDLYLVSHPTWLPECVTWYLDVETGLVAGLGVSSLTRRCGR</sequence>
<dbReference type="AlphaFoldDB" id="A0AAV7EQ02"/>
<protein>
    <submittedName>
        <fullName evidence="1">Uncharacterized protein</fullName>
    </submittedName>
</protein>
<name>A0AAV7EQ02_ARIFI</name>
<reference evidence="1 2" key="1">
    <citation type="submission" date="2021-07" db="EMBL/GenBank/DDBJ databases">
        <title>The Aristolochia fimbriata genome: insights into angiosperm evolution, floral development and chemical biosynthesis.</title>
        <authorList>
            <person name="Jiao Y."/>
        </authorList>
    </citation>
    <scope>NUCLEOTIDE SEQUENCE [LARGE SCALE GENOMIC DNA]</scope>
    <source>
        <strain evidence="1">IBCAS-2021</strain>
        <tissue evidence="1">Leaf</tissue>
    </source>
</reference>
<accession>A0AAV7EQ02</accession>